<dbReference type="RefSeq" id="WP_314005917.1">
    <property type="nucleotide sequence ID" value="NZ_JASJOT010000067.1"/>
</dbReference>
<dbReference type="EMBL" id="JASJOT010000067">
    <property type="protein sequence ID" value="MDJ1498919.1"/>
    <property type="molecule type" value="Genomic_DNA"/>
</dbReference>
<organism evidence="6 7">
    <name type="scientific">Xanthocytophaga flava</name>
    <dbReference type="NCBI Taxonomy" id="3048013"/>
    <lineage>
        <taxon>Bacteria</taxon>
        <taxon>Pseudomonadati</taxon>
        <taxon>Bacteroidota</taxon>
        <taxon>Cytophagia</taxon>
        <taxon>Cytophagales</taxon>
        <taxon>Rhodocytophagaceae</taxon>
        <taxon>Xanthocytophaga</taxon>
    </lineage>
</organism>
<protein>
    <submittedName>
        <fullName evidence="6">Phage integrase SAM-like domain-containing protein</fullName>
    </submittedName>
</protein>
<keyword evidence="2" id="KW-0233">DNA recombination</keyword>
<keyword evidence="3" id="KW-0175">Coiled coil</keyword>
<keyword evidence="7" id="KW-1185">Reference proteome</keyword>
<proteinExistence type="predicted"/>
<dbReference type="InterPro" id="IPR025269">
    <property type="entry name" value="SAM-like_dom"/>
</dbReference>
<dbReference type="Gene3D" id="1.10.443.10">
    <property type="entry name" value="Intergrase catalytic core"/>
    <property type="match status" value="1"/>
</dbReference>
<dbReference type="Proteomes" id="UP001228581">
    <property type="component" value="Unassembled WGS sequence"/>
</dbReference>
<evidence type="ECO:0000259" key="4">
    <source>
        <dbReference type="Pfam" id="PF13102"/>
    </source>
</evidence>
<comment type="caution">
    <text evidence="6">The sequence shown here is derived from an EMBL/GenBank/DDBJ whole genome shotgun (WGS) entry which is preliminary data.</text>
</comment>
<feature type="domain" description="Phage integrase SAM-like" evidence="4">
    <location>
        <begin position="114"/>
        <end position="222"/>
    </location>
</feature>
<accession>A0ABT7CYQ9</accession>
<dbReference type="Pfam" id="PF17293">
    <property type="entry name" value="Arm-DNA-bind_5"/>
    <property type="match status" value="1"/>
</dbReference>
<evidence type="ECO:0000313" key="7">
    <source>
        <dbReference type="Proteomes" id="UP001228581"/>
    </source>
</evidence>
<name>A0ABT7CYQ9_9BACT</name>
<dbReference type="Gene3D" id="1.10.150.130">
    <property type="match status" value="1"/>
</dbReference>
<dbReference type="InterPro" id="IPR010998">
    <property type="entry name" value="Integrase_recombinase_N"/>
</dbReference>
<keyword evidence="1" id="KW-0238">DNA-binding</keyword>
<feature type="domain" description="Arm DNA-binding" evidence="5">
    <location>
        <begin position="18"/>
        <end position="99"/>
    </location>
</feature>
<reference evidence="6 7" key="1">
    <citation type="submission" date="2023-05" db="EMBL/GenBank/DDBJ databases">
        <authorList>
            <person name="Zhang X."/>
        </authorList>
    </citation>
    <scope>NUCLEOTIDE SEQUENCE [LARGE SCALE GENOMIC DNA]</scope>
    <source>
        <strain evidence="6 7">DM2B3-1</strain>
    </source>
</reference>
<evidence type="ECO:0000256" key="2">
    <source>
        <dbReference type="ARBA" id="ARBA00023172"/>
    </source>
</evidence>
<evidence type="ECO:0000313" key="6">
    <source>
        <dbReference type="EMBL" id="MDJ1498919.1"/>
    </source>
</evidence>
<evidence type="ECO:0000259" key="5">
    <source>
        <dbReference type="Pfam" id="PF17293"/>
    </source>
</evidence>
<dbReference type="Pfam" id="PF13102">
    <property type="entry name" value="Phage_int_SAM_5"/>
    <property type="match status" value="1"/>
</dbReference>
<dbReference type="InterPro" id="IPR013762">
    <property type="entry name" value="Integrase-like_cat_sf"/>
</dbReference>
<dbReference type="InterPro" id="IPR035386">
    <property type="entry name" value="Arm-DNA-bind_5"/>
</dbReference>
<evidence type="ECO:0000256" key="3">
    <source>
        <dbReference type="SAM" id="Coils"/>
    </source>
</evidence>
<dbReference type="InterPro" id="IPR011010">
    <property type="entry name" value="DNA_brk_join_enz"/>
</dbReference>
<dbReference type="SUPFAM" id="SSF56349">
    <property type="entry name" value="DNA breaking-rejoining enzymes"/>
    <property type="match status" value="1"/>
</dbReference>
<evidence type="ECO:0000256" key="1">
    <source>
        <dbReference type="ARBA" id="ARBA00023125"/>
    </source>
</evidence>
<feature type="coiled-coil region" evidence="3">
    <location>
        <begin position="65"/>
        <end position="92"/>
    </location>
</feature>
<sequence length="454" mass="53372">MYIFSLLFWLKKGRQPETRTISLRITVSGTSVEYSTGIKITPEQWDNEIKRLNLRTLSSKERPLAVQHNKRLDEIEEGIRQIEKEFRIKKKTITAQIIKEAYEGGAVTAKEMQFLEVFDIYLAEMESKVGLVGENSAETLRTYKTRRLNVGEFVEAEFGKKDIYLSEVKKDFNERFKLHLQTRHYCKQLKKIGLGFGQIKKHLEAVEKVLEFAQRRDYIQQVNIHKVTVKVHLFENKEKVFLTNDELIRLQNHTFTLEDLERIGYPHAERNDIVLQTIRECADCFIVGCWTGLAYSEQEILSEQDHIHMGMDGRKWIKIIRKKQKHLNPKFTWIPILQMPQQIFAKYKDHALCQLKNRCLPVPSNAEYNRTLKLISQILDFNKPLTVHVARKTFTTLFVNAVQNPQMAALILGDTEEVMKQHYLSVQHQTISEKMGEFERTMQEKQQEWVRKSS</sequence>
<gene>
    <name evidence="6" type="ORF">QNI19_38685</name>
</gene>